<dbReference type="GO" id="GO:0042910">
    <property type="term" value="F:xenobiotic transmembrane transporter activity"/>
    <property type="evidence" value="ECO:0007669"/>
    <property type="project" value="TreeGrafter"/>
</dbReference>
<reference evidence="11 12" key="1">
    <citation type="submission" date="2016-10" db="EMBL/GenBank/DDBJ databases">
        <authorList>
            <person name="de Groot N.N."/>
        </authorList>
    </citation>
    <scope>NUCLEOTIDE SEQUENCE [LARGE SCALE GENOMIC DNA]</scope>
    <source>
        <strain evidence="11 12">DSM 17890</strain>
    </source>
</reference>
<sequence length="1055" mass="112484">MPAFFIDRPIFAWVVAIFIVIAGLLAIPMLPIAQYPSVAPPQVQVTTYYPGASPEDLYLSVTKPIEEELNGAEGLLYFESTSDASGQVQITATFEPGTALEQASVDVQNRIRRVEPRLPSVVTDQGIEVEKASAGFLMVVSLISTDGTVDPVGLGDYLSRNVVGEVRRIDGVGGATVFSAQRALRIWLDPDRMLGLDLNADDVIAAVRAQNAQVAAGKIGAAPNPTSQQITATVLVEGQLDSTEEFDDIVLRANADGSSVRLSDVARVEIGAESYTFSSRLNGQPSAALGVQLAPTGNAIATSAAIRDKMQELEAFFPDGIEYQIPYDTSPFVELSIEKVLHTLLEAVGLVFVVMFVFLQSFRYTVIPTLVVPIALLGACATMLVAGFSINVLTMFAMVLAIGILVDDAIVVVENVERIMSEEGLSPKEATKKAMGQIQGAIIGITLVLTAVFVPMAFFPGAVGVIYQQFSLTMVVSILFSGFLALSLTPALCATFLKPVAKGHHATKRGPFGWFNKGFDRLTRGYGWLARLSIRRAGLMMLIYLCLLGGLGWGWTQLPSSFLPNEDQGFLLVDMQTPPEASVNRTLDVIETMEGIFAREDGVETVIAIQGFSFSGVGQNAALAFVPLKDWSERGPQDSAQAIAGRATMQLLGIKDAIAFALSPPPIQGLGTTSGFEFRLQDRNGAGQAALNAARQQLMAAAAESPVVTGLRVSGLPAAPQLRLIIDREKANTFGVQFAAINAALSANLGSAYVNDFPNAGRMQRVTLMAEDRARMRPEDLLDLNVRNVHGGMAPLSAFATVEWIRGPLQVVGYNGYPSVRISGASAPGYSTGEAIAEMERLAGELPQGFGYEWTGQSLQEIQSGDQAPFLIALSILFVFLLLAALYESWAIPLSVMLVVPLGAIGSVLAVIEQGMSNDVYFKVGLIAIIGLSAKNAILIVEFAKDLAAEGRDLMEATLEAALIRFRPIVMTSLAFTLGVTPLAIATGASSASQNAIGVAVLGGMISATLLAVAFVPAFFVFIMRRVWKDGKAPRPASEPPRPRPEEAPTNIFTA</sequence>
<accession>A0A1H3AI50</accession>
<dbReference type="InterPro" id="IPR027463">
    <property type="entry name" value="AcrB_DN_DC_subdom"/>
</dbReference>
<feature type="transmembrane region" description="Helical" evidence="9">
    <location>
        <begin position="340"/>
        <end position="359"/>
    </location>
</feature>
<evidence type="ECO:0000256" key="5">
    <source>
        <dbReference type="ARBA" id="ARBA00022519"/>
    </source>
</evidence>
<dbReference type="SUPFAM" id="SSF82714">
    <property type="entry name" value="Multidrug efflux transporter AcrB TolC docking domain, DN and DC subdomains"/>
    <property type="match status" value="2"/>
</dbReference>
<dbReference type="Gene3D" id="3.30.70.1430">
    <property type="entry name" value="Multidrug efflux transporter AcrB pore domain"/>
    <property type="match status" value="2"/>
</dbReference>
<dbReference type="Gene3D" id="3.30.70.1320">
    <property type="entry name" value="Multidrug efflux transporter AcrB pore domain like"/>
    <property type="match status" value="1"/>
</dbReference>
<feature type="transmembrane region" description="Helical" evidence="9">
    <location>
        <begin position="997"/>
        <end position="1023"/>
    </location>
</feature>
<evidence type="ECO:0000256" key="4">
    <source>
        <dbReference type="ARBA" id="ARBA00022475"/>
    </source>
</evidence>
<feature type="transmembrane region" description="Helical" evidence="9">
    <location>
        <begin position="964"/>
        <end position="985"/>
    </location>
</feature>
<dbReference type="RefSeq" id="WP_092682472.1">
    <property type="nucleotide sequence ID" value="NZ_FNMZ01000004.1"/>
</dbReference>
<dbReference type="NCBIfam" id="TIGR00915">
    <property type="entry name" value="2A0602"/>
    <property type="match status" value="1"/>
</dbReference>
<feature type="region of interest" description="Disordered" evidence="10">
    <location>
        <begin position="1032"/>
        <end position="1055"/>
    </location>
</feature>
<feature type="transmembrane region" description="Helical" evidence="9">
    <location>
        <begin position="434"/>
        <end position="458"/>
    </location>
</feature>
<dbReference type="InterPro" id="IPR001036">
    <property type="entry name" value="Acrflvin-R"/>
</dbReference>
<keyword evidence="6 9" id="KW-0812">Transmembrane</keyword>
<dbReference type="InterPro" id="IPR004764">
    <property type="entry name" value="MdtF-like"/>
</dbReference>
<keyword evidence="7 9" id="KW-1133">Transmembrane helix</keyword>
<evidence type="ECO:0000313" key="12">
    <source>
        <dbReference type="Proteomes" id="UP000199118"/>
    </source>
</evidence>
<dbReference type="FunFam" id="3.30.70.1430:FF:000001">
    <property type="entry name" value="Efflux pump membrane transporter"/>
    <property type="match status" value="1"/>
</dbReference>
<evidence type="ECO:0000256" key="3">
    <source>
        <dbReference type="ARBA" id="ARBA00022448"/>
    </source>
</evidence>
<keyword evidence="3 9" id="KW-0813">Transport</keyword>
<feature type="transmembrane region" description="Helical" evidence="9">
    <location>
        <begin position="366"/>
        <end position="386"/>
    </location>
</feature>
<evidence type="ECO:0000256" key="1">
    <source>
        <dbReference type="ARBA" id="ARBA00004429"/>
    </source>
</evidence>
<evidence type="ECO:0000256" key="6">
    <source>
        <dbReference type="ARBA" id="ARBA00022692"/>
    </source>
</evidence>
<dbReference type="Gene3D" id="3.30.70.1440">
    <property type="entry name" value="Multidrug efflux transporter AcrB pore domain"/>
    <property type="match status" value="1"/>
</dbReference>
<evidence type="ECO:0000256" key="2">
    <source>
        <dbReference type="ARBA" id="ARBA00010942"/>
    </source>
</evidence>
<dbReference type="AlphaFoldDB" id="A0A1H3AI50"/>
<feature type="transmembrane region" description="Helical" evidence="9">
    <location>
        <begin position="392"/>
        <end position="413"/>
    </location>
</feature>
<dbReference type="PANTHER" id="PTHR32063">
    <property type="match status" value="1"/>
</dbReference>
<dbReference type="Pfam" id="PF00873">
    <property type="entry name" value="ACR_tran"/>
    <property type="match status" value="1"/>
</dbReference>
<keyword evidence="8 9" id="KW-0472">Membrane</keyword>
<dbReference type="PANTHER" id="PTHR32063:SF10">
    <property type="entry name" value="EFFLUX PUMP MEMBRANE TRANSPORTER"/>
    <property type="match status" value="1"/>
</dbReference>
<comment type="similarity">
    <text evidence="2 9">Belongs to the resistance-nodulation-cell division (RND) (TC 2.A.6) family.</text>
</comment>
<keyword evidence="4" id="KW-1003">Cell membrane</keyword>
<dbReference type="FunFam" id="1.20.1640.10:FF:000001">
    <property type="entry name" value="Efflux pump membrane transporter"/>
    <property type="match status" value="1"/>
</dbReference>
<comment type="subcellular location">
    <subcellularLocation>
        <location evidence="1 9">Cell inner membrane</location>
        <topology evidence="1 9">Multi-pass membrane protein</topology>
    </subcellularLocation>
</comment>
<evidence type="ECO:0000256" key="7">
    <source>
        <dbReference type="ARBA" id="ARBA00022989"/>
    </source>
</evidence>
<organism evidence="11 12">
    <name type="scientific">Albimonas donghaensis</name>
    <dbReference type="NCBI Taxonomy" id="356660"/>
    <lineage>
        <taxon>Bacteria</taxon>
        <taxon>Pseudomonadati</taxon>
        <taxon>Pseudomonadota</taxon>
        <taxon>Alphaproteobacteria</taxon>
        <taxon>Rhodobacterales</taxon>
        <taxon>Paracoccaceae</taxon>
        <taxon>Albimonas</taxon>
    </lineage>
</organism>
<dbReference type="Proteomes" id="UP000199118">
    <property type="component" value="Unassembled WGS sequence"/>
</dbReference>
<keyword evidence="12" id="KW-1185">Reference proteome</keyword>
<keyword evidence="5 9" id="KW-0997">Cell inner membrane</keyword>
<evidence type="ECO:0000256" key="8">
    <source>
        <dbReference type="ARBA" id="ARBA00023136"/>
    </source>
</evidence>
<dbReference type="GO" id="GO:0015562">
    <property type="term" value="F:efflux transmembrane transporter activity"/>
    <property type="evidence" value="ECO:0007669"/>
    <property type="project" value="InterPro"/>
</dbReference>
<proteinExistence type="inferred from homology"/>
<feature type="transmembrane region" description="Helical" evidence="9">
    <location>
        <begin position="537"/>
        <end position="555"/>
    </location>
</feature>
<feature type="transmembrane region" description="Helical" evidence="9">
    <location>
        <begin position="894"/>
        <end position="912"/>
    </location>
</feature>
<dbReference type="SUPFAM" id="SSF82693">
    <property type="entry name" value="Multidrug efflux transporter AcrB pore domain, PN1, PN2, PC1 and PC2 subdomains"/>
    <property type="match status" value="3"/>
</dbReference>
<dbReference type="EMBL" id="FNMZ01000004">
    <property type="protein sequence ID" value="SDX29397.1"/>
    <property type="molecule type" value="Genomic_DNA"/>
</dbReference>
<dbReference type="STRING" id="356660.SAMN05444336_104200"/>
<dbReference type="Gene3D" id="1.20.1640.10">
    <property type="entry name" value="Multidrug efflux transporter AcrB transmembrane domain"/>
    <property type="match status" value="2"/>
</dbReference>
<gene>
    <name evidence="11" type="ORF">SAMN05444336_104200</name>
</gene>
<dbReference type="NCBIfam" id="NF000282">
    <property type="entry name" value="RND_permease_1"/>
    <property type="match status" value="1"/>
</dbReference>
<dbReference type="GO" id="GO:0009636">
    <property type="term" value="P:response to toxic substance"/>
    <property type="evidence" value="ECO:0007669"/>
    <property type="project" value="UniProtKB-ARBA"/>
</dbReference>
<dbReference type="GO" id="GO:0005886">
    <property type="term" value="C:plasma membrane"/>
    <property type="evidence" value="ECO:0007669"/>
    <property type="project" value="UniProtKB-SubCell"/>
</dbReference>
<evidence type="ECO:0000256" key="9">
    <source>
        <dbReference type="RuleBase" id="RU364070"/>
    </source>
</evidence>
<evidence type="ECO:0000313" key="11">
    <source>
        <dbReference type="EMBL" id="SDX29397.1"/>
    </source>
</evidence>
<feature type="transmembrane region" description="Helical" evidence="9">
    <location>
        <begin position="470"/>
        <end position="497"/>
    </location>
</feature>
<name>A0A1H3AI50_9RHOB</name>
<dbReference type="SUPFAM" id="SSF82866">
    <property type="entry name" value="Multidrug efflux transporter AcrB transmembrane domain"/>
    <property type="match status" value="2"/>
</dbReference>
<feature type="transmembrane region" description="Helical" evidence="9">
    <location>
        <begin position="924"/>
        <end position="944"/>
    </location>
</feature>
<feature type="transmembrane region" description="Helical" evidence="9">
    <location>
        <begin position="12"/>
        <end position="33"/>
    </location>
</feature>
<protein>
    <recommendedName>
        <fullName evidence="9">Efflux pump membrane transporter</fullName>
    </recommendedName>
</protein>
<evidence type="ECO:0000256" key="10">
    <source>
        <dbReference type="SAM" id="MobiDB-lite"/>
    </source>
</evidence>
<dbReference type="OrthoDB" id="9807350at2"/>
<dbReference type="Gene3D" id="3.30.2090.10">
    <property type="entry name" value="Multidrug efflux transporter AcrB TolC docking domain, DN and DC subdomains"/>
    <property type="match status" value="2"/>
</dbReference>
<dbReference type="PRINTS" id="PR00702">
    <property type="entry name" value="ACRIFLAVINRP"/>
</dbReference>
<feature type="transmembrane region" description="Helical" evidence="9">
    <location>
        <begin position="868"/>
        <end position="887"/>
    </location>
</feature>